<accession>A0A0N5CII7</accession>
<evidence type="ECO:0000313" key="2">
    <source>
        <dbReference type="WBParaSite" id="SPAL_0001764100.1"/>
    </source>
</evidence>
<dbReference type="AlphaFoldDB" id="A0A0N5CII7"/>
<proteinExistence type="predicted"/>
<protein>
    <submittedName>
        <fullName evidence="2">Astacin domain-containing protein</fullName>
    </submittedName>
</protein>
<keyword evidence="1" id="KW-1185">Reference proteome</keyword>
<dbReference type="Proteomes" id="UP000046392">
    <property type="component" value="Unplaced"/>
</dbReference>
<sequence length="289" mass="34295">MAEYKDRYIIYKILVSKDCIRRRDRLQKLMYWSLEMRYQMEQCLQNKTNGPGQGNITDRLMPDVLRKYRCNAAHLNETSHFLEPYSFGYYPKKVPKTDNIEPKNLEQKDYSAEFSFTNLKTLNSRMCNDKCQNDSSKYCKNKALRSPRNCDECLCPFFYKGKKCFEFEKSKYCGDQKLKAISKQKNKFLDFKSDCYYIIKPKGKSKKVLLKFQAIGDAYWACDEDKLIEIRYSRDKSIEGVIPCGHIRNFTVKGYKGVSILVYTSELAYEFSKMAYEFKLKMEYREVRA</sequence>
<name>A0A0N5CII7_STREA</name>
<evidence type="ECO:0000313" key="1">
    <source>
        <dbReference type="Proteomes" id="UP000046392"/>
    </source>
</evidence>
<reference evidence="2" key="1">
    <citation type="submission" date="2017-02" db="UniProtKB">
        <authorList>
            <consortium name="WormBaseParasite"/>
        </authorList>
    </citation>
    <scope>IDENTIFICATION</scope>
</reference>
<organism evidence="1 2">
    <name type="scientific">Strongyloides papillosus</name>
    <name type="common">Intestinal threadworm</name>
    <dbReference type="NCBI Taxonomy" id="174720"/>
    <lineage>
        <taxon>Eukaryota</taxon>
        <taxon>Metazoa</taxon>
        <taxon>Ecdysozoa</taxon>
        <taxon>Nematoda</taxon>
        <taxon>Chromadorea</taxon>
        <taxon>Rhabditida</taxon>
        <taxon>Tylenchina</taxon>
        <taxon>Panagrolaimomorpha</taxon>
        <taxon>Strongyloidoidea</taxon>
        <taxon>Strongyloididae</taxon>
        <taxon>Strongyloides</taxon>
    </lineage>
</organism>
<dbReference type="WBParaSite" id="SPAL_0001764100.1">
    <property type="protein sequence ID" value="SPAL_0001764100.1"/>
    <property type="gene ID" value="SPAL_0001764100"/>
</dbReference>